<gene>
    <name evidence="5" type="ORF">IAC87_00335</name>
</gene>
<dbReference type="Pfam" id="PF01476">
    <property type="entry name" value="LysM"/>
    <property type="match status" value="2"/>
</dbReference>
<keyword evidence="2 3" id="KW-0732">Signal</keyword>
<dbReference type="EMBL" id="JADILY010000007">
    <property type="protein sequence ID" value="MBO8480984.1"/>
    <property type="molecule type" value="Genomic_DNA"/>
</dbReference>
<organism evidence="5 6">
    <name type="scientific">Candidatus Merdivivens faecigallinarum</name>
    <dbReference type="NCBI Taxonomy" id="2840871"/>
    <lineage>
        <taxon>Bacteria</taxon>
        <taxon>Pseudomonadati</taxon>
        <taxon>Bacteroidota</taxon>
        <taxon>Bacteroidia</taxon>
        <taxon>Bacteroidales</taxon>
        <taxon>Muribaculaceae</taxon>
        <taxon>Muribaculaceae incertae sedis</taxon>
        <taxon>Candidatus Merdivivens</taxon>
    </lineage>
</organism>
<dbReference type="SUPFAM" id="SSF53822">
    <property type="entry name" value="Periplasmic binding protein-like I"/>
    <property type="match status" value="1"/>
</dbReference>
<protein>
    <submittedName>
        <fullName evidence="5">LysM peptidoglycan-binding domain-containing protein</fullName>
    </submittedName>
</protein>
<dbReference type="PROSITE" id="PS51782">
    <property type="entry name" value="LYSM"/>
    <property type="match status" value="2"/>
</dbReference>
<dbReference type="Proteomes" id="UP000823772">
    <property type="component" value="Unassembled WGS sequence"/>
</dbReference>
<dbReference type="InterPro" id="IPR036779">
    <property type="entry name" value="LysM_dom_sf"/>
</dbReference>
<reference evidence="5" key="2">
    <citation type="journal article" date="2021" name="PeerJ">
        <title>Extensive microbial diversity within the chicken gut microbiome revealed by metagenomics and culture.</title>
        <authorList>
            <person name="Gilroy R."/>
            <person name="Ravi A."/>
            <person name="Getino M."/>
            <person name="Pursley I."/>
            <person name="Horton D.L."/>
            <person name="Alikhan N.F."/>
            <person name="Baker D."/>
            <person name="Gharbi K."/>
            <person name="Hall N."/>
            <person name="Watson M."/>
            <person name="Adriaenssens E.M."/>
            <person name="Foster-Nyarko E."/>
            <person name="Jarju S."/>
            <person name="Secka A."/>
            <person name="Antonio M."/>
            <person name="Oren A."/>
            <person name="Chaudhuri R.R."/>
            <person name="La Ragione R."/>
            <person name="Hildebrand F."/>
            <person name="Pallen M.J."/>
        </authorList>
    </citation>
    <scope>NUCLEOTIDE SEQUENCE</scope>
    <source>
        <strain evidence="5">B3-2255</strain>
    </source>
</reference>
<name>A0A9D9IZH4_9BACT</name>
<dbReference type="SUPFAM" id="SSF54106">
    <property type="entry name" value="LysM domain"/>
    <property type="match status" value="2"/>
</dbReference>
<dbReference type="Gene3D" id="3.10.350.10">
    <property type="entry name" value="LysM domain"/>
    <property type="match status" value="2"/>
</dbReference>
<dbReference type="Gene3D" id="3.40.50.2300">
    <property type="match status" value="2"/>
</dbReference>
<feature type="chain" id="PRO_5038476128" evidence="3">
    <location>
        <begin position="23"/>
        <end position="571"/>
    </location>
</feature>
<accession>A0A9D9IZH4</accession>
<proteinExistence type="inferred from homology"/>
<dbReference type="InterPro" id="IPR028081">
    <property type="entry name" value="Leu-bd"/>
</dbReference>
<reference evidence="5" key="1">
    <citation type="submission" date="2020-10" db="EMBL/GenBank/DDBJ databases">
        <authorList>
            <person name="Gilroy R."/>
        </authorList>
    </citation>
    <scope>NUCLEOTIDE SEQUENCE</scope>
    <source>
        <strain evidence="5">B3-2255</strain>
    </source>
</reference>
<dbReference type="GO" id="GO:0008932">
    <property type="term" value="F:lytic endotransglycosylase activity"/>
    <property type="evidence" value="ECO:0007669"/>
    <property type="project" value="TreeGrafter"/>
</dbReference>
<dbReference type="Pfam" id="PF13458">
    <property type="entry name" value="Peripla_BP_6"/>
    <property type="match status" value="1"/>
</dbReference>
<comment type="caution">
    <text evidence="5">The sequence shown here is derived from an EMBL/GenBank/DDBJ whole genome shotgun (WGS) entry which is preliminary data.</text>
</comment>
<dbReference type="PANTHER" id="PTHR33734">
    <property type="entry name" value="LYSM DOMAIN-CONTAINING GPI-ANCHORED PROTEIN 2"/>
    <property type="match status" value="1"/>
</dbReference>
<dbReference type="AlphaFoldDB" id="A0A9D9IZH4"/>
<evidence type="ECO:0000256" key="3">
    <source>
        <dbReference type="SAM" id="SignalP"/>
    </source>
</evidence>
<evidence type="ECO:0000313" key="5">
    <source>
        <dbReference type="EMBL" id="MBO8480984.1"/>
    </source>
</evidence>
<dbReference type="InterPro" id="IPR018392">
    <property type="entry name" value="LysM"/>
</dbReference>
<sequence>MKRLIPIFILSLFLLSLEPAEAQVYEAPPVTVSTEKVRIGGETYYSHKVIEKQTLYSISKPYGVKTEDILKANPGIGPDGQLKAGSIILIPAGKKPAQVQDTVRITTPPAETVKTPADRFDGIDYYTHTVKWYENLQSIAKKYKVSEELLIEFNGLESIYVRKRQKLKIPEAGFIPQVEAIIAGSIGSESPETPVPGQEEEILSTLPDGPYVEDATVSISLILPLDCAMEGNGGNVNYMDFYSGALMAAKELNEKGFNLKITVIDTQEYNSAEDIADSGILDGCDYVIGPVHAREIEGILPYCLGKGISVVSPLDHKAESLAAGYSNLVQAPVSTEAQFESIAGWIREEGGDVVLVLSEVGGTAGKERSEAETALSEAGIRFESFSYNILQGRGVETSIARYLDIEKANNIVIASENEAFVNDAVRNINTLCTIGKFNIRTYGTSKLKSFETIEAEHFHNINLHLAMGYHVDYDMPETMKFVSGYRALFNTEPTPFAFQGYDTFMFFATAASMIKSGEYLGLDQIPRTRLIQSDMKFERVTDGSGLTGGYVNMAARRIIFRGNYEIILVKD</sequence>
<comment type="similarity">
    <text evidence="1">Belongs to the leucine-binding protein family.</text>
</comment>
<feature type="domain" description="LysM" evidence="4">
    <location>
        <begin position="126"/>
        <end position="169"/>
    </location>
</feature>
<feature type="domain" description="LysM" evidence="4">
    <location>
        <begin position="45"/>
        <end position="90"/>
    </location>
</feature>
<evidence type="ECO:0000256" key="2">
    <source>
        <dbReference type="ARBA" id="ARBA00022729"/>
    </source>
</evidence>
<evidence type="ECO:0000259" key="4">
    <source>
        <dbReference type="PROSITE" id="PS51782"/>
    </source>
</evidence>
<feature type="signal peptide" evidence="3">
    <location>
        <begin position="1"/>
        <end position="22"/>
    </location>
</feature>
<dbReference type="SMART" id="SM00257">
    <property type="entry name" value="LysM"/>
    <property type="match status" value="2"/>
</dbReference>
<dbReference type="CDD" id="cd00118">
    <property type="entry name" value="LysM"/>
    <property type="match status" value="2"/>
</dbReference>
<evidence type="ECO:0000256" key="1">
    <source>
        <dbReference type="ARBA" id="ARBA00010062"/>
    </source>
</evidence>
<evidence type="ECO:0000313" key="6">
    <source>
        <dbReference type="Proteomes" id="UP000823772"/>
    </source>
</evidence>
<dbReference type="InterPro" id="IPR028082">
    <property type="entry name" value="Peripla_BP_I"/>
</dbReference>
<dbReference type="PANTHER" id="PTHR33734:SF22">
    <property type="entry name" value="MEMBRANE-BOUND LYTIC MUREIN TRANSGLYCOSYLASE D"/>
    <property type="match status" value="1"/>
</dbReference>